<dbReference type="GO" id="GO:0006259">
    <property type="term" value="P:DNA metabolic process"/>
    <property type="evidence" value="ECO:0007669"/>
    <property type="project" value="UniProtKB-ARBA"/>
</dbReference>
<evidence type="ECO:0000256" key="3">
    <source>
        <dbReference type="ARBA" id="ARBA00022839"/>
    </source>
</evidence>
<keyword evidence="3" id="KW-0269">Exonuclease</keyword>
<proteinExistence type="predicted"/>
<dbReference type="Pfam" id="PF00929">
    <property type="entry name" value="RNase_T"/>
    <property type="match status" value="1"/>
</dbReference>
<dbReference type="RefSeq" id="WP_023221804.1">
    <property type="nucleotide sequence ID" value="NZ_KP763470.1"/>
</dbReference>
<name>A0A0D3RM26_SALTM</name>
<evidence type="ECO:0000256" key="1">
    <source>
        <dbReference type="ARBA" id="ARBA00022722"/>
    </source>
</evidence>
<dbReference type="Gene3D" id="3.30.420.10">
    <property type="entry name" value="Ribonuclease H-like superfamily/Ribonuclease H"/>
    <property type="match status" value="1"/>
</dbReference>
<dbReference type="AlphaFoldDB" id="A0A0D3RM26"/>
<dbReference type="PANTHER" id="PTHR30231">
    <property type="entry name" value="DNA POLYMERASE III SUBUNIT EPSILON"/>
    <property type="match status" value="1"/>
</dbReference>
<dbReference type="GO" id="GO:0003676">
    <property type="term" value="F:nucleic acid binding"/>
    <property type="evidence" value="ECO:0007669"/>
    <property type="project" value="InterPro"/>
</dbReference>
<dbReference type="SMART" id="SM00479">
    <property type="entry name" value="EXOIII"/>
    <property type="match status" value="1"/>
</dbReference>
<evidence type="ECO:0000259" key="4">
    <source>
        <dbReference type="SMART" id="SM00479"/>
    </source>
</evidence>
<keyword evidence="1" id="KW-0540">Nuclease</keyword>
<protein>
    <submittedName>
        <fullName evidence="5">DNA polymerase III epsilon subunit</fullName>
    </submittedName>
</protein>
<sequence>MTKIVGGIDIESTGLDYTSGHKIIEIAITRYDLDTHTHIDSLEMRFNPRRSIDPKAQAVHGISLEKLVAEPLLADHAKDVAAYMAQCQIWVAHNGEAFDIPFIRHEFASYGVKLPSVPIVDTMLDGLWATEDGKRPRLEELAFSLGFIYDREKAHGALYDTDLMMQCFFKAREKYGFFKLPFESA</sequence>
<dbReference type="InterPro" id="IPR036397">
    <property type="entry name" value="RNaseH_sf"/>
</dbReference>
<keyword evidence="2" id="KW-0378">Hydrolase</keyword>
<dbReference type="PANTHER" id="PTHR30231:SF4">
    <property type="entry name" value="PROTEIN NEN2"/>
    <property type="match status" value="1"/>
</dbReference>
<dbReference type="InterPro" id="IPR012337">
    <property type="entry name" value="RNaseH-like_sf"/>
</dbReference>
<dbReference type="GO" id="GO:0008408">
    <property type="term" value="F:3'-5' exonuclease activity"/>
    <property type="evidence" value="ECO:0007669"/>
    <property type="project" value="TreeGrafter"/>
</dbReference>
<evidence type="ECO:0000313" key="5">
    <source>
        <dbReference type="EMBL" id="AJS09894.1"/>
    </source>
</evidence>
<feature type="domain" description="Exonuclease" evidence="4">
    <location>
        <begin position="3"/>
        <end position="177"/>
    </location>
</feature>
<geneLocation type="plasmid" evidence="5">
    <name>pSTM_Phi</name>
</geneLocation>
<reference evidence="5" key="1">
    <citation type="journal article" date="2015" name="FEMS Microbiol. Lett.">
        <title>Characterisation of a large novel phage-like plasmid in Salmonella enterica serovar Typhimurium.</title>
        <authorList>
            <person name="Octavia S."/>
            <person name="Sara J."/>
            <person name="Lan R."/>
        </authorList>
    </citation>
    <scope>NUCLEOTIDE SEQUENCE</scope>
    <source>
        <strain evidence="5">L946</strain>
        <plasmid evidence="5">pSTM_Phi</plasmid>
    </source>
</reference>
<dbReference type="InterPro" id="IPR013520">
    <property type="entry name" value="Ribonucl_H"/>
</dbReference>
<dbReference type="EMBL" id="KP763470">
    <property type="protein sequence ID" value="AJS09894.1"/>
    <property type="molecule type" value="Genomic_DNA"/>
</dbReference>
<evidence type="ECO:0000256" key="2">
    <source>
        <dbReference type="ARBA" id="ARBA00022801"/>
    </source>
</evidence>
<keyword evidence="5" id="KW-0614">Plasmid</keyword>
<dbReference type="SUPFAM" id="SSF53098">
    <property type="entry name" value="Ribonuclease H-like"/>
    <property type="match status" value="1"/>
</dbReference>
<organism evidence="5">
    <name type="scientific">Salmonella typhimurium</name>
    <dbReference type="NCBI Taxonomy" id="90371"/>
    <lineage>
        <taxon>Bacteria</taxon>
        <taxon>Pseudomonadati</taxon>
        <taxon>Pseudomonadota</taxon>
        <taxon>Gammaproteobacteria</taxon>
        <taxon>Enterobacterales</taxon>
        <taxon>Enterobacteriaceae</taxon>
        <taxon>Salmonella</taxon>
    </lineage>
</organism>
<dbReference type="CDD" id="cd06127">
    <property type="entry name" value="DEDDh"/>
    <property type="match status" value="1"/>
</dbReference>
<accession>A0A0D3RM26</accession>